<keyword evidence="2" id="KW-1185">Reference proteome</keyword>
<sequence>MSGLRRDLVRHVHGDLGDDAALVALERLPEHPGKAEGPGGLPCPAQ</sequence>
<accession>A0A937EI88</accession>
<evidence type="ECO:0000313" key="1">
    <source>
        <dbReference type="EMBL" id="MBL1082514.1"/>
    </source>
</evidence>
<protein>
    <submittedName>
        <fullName evidence="1">Uncharacterized protein</fullName>
    </submittedName>
</protein>
<comment type="caution">
    <text evidence="1">The sequence shown here is derived from an EMBL/GenBank/DDBJ whole genome shotgun (WGS) entry which is preliminary data.</text>
</comment>
<dbReference type="Proteomes" id="UP000661858">
    <property type="component" value="Unassembled WGS sequence"/>
</dbReference>
<name>A0A937EI88_9ACTN</name>
<organism evidence="1 2">
    <name type="scientific">Streptomyces actinomycinicus</name>
    <dbReference type="NCBI Taxonomy" id="1695166"/>
    <lineage>
        <taxon>Bacteria</taxon>
        <taxon>Bacillati</taxon>
        <taxon>Actinomycetota</taxon>
        <taxon>Actinomycetes</taxon>
        <taxon>Kitasatosporales</taxon>
        <taxon>Streptomycetaceae</taxon>
        <taxon>Streptomyces</taxon>
    </lineage>
</organism>
<evidence type="ECO:0000313" key="2">
    <source>
        <dbReference type="Proteomes" id="UP000661858"/>
    </source>
</evidence>
<gene>
    <name evidence="1" type="ORF">JK359_11055</name>
</gene>
<proteinExistence type="predicted"/>
<dbReference type="AlphaFoldDB" id="A0A937EI88"/>
<dbReference type="EMBL" id="JAERRK010000004">
    <property type="protein sequence ID" value="MBL1082514.1"/>
    <property type="molecule type" value="Genomic_DNA"/>
</dbReference>
<reference evidence="1" key="1">
    <citation type="submission" date="2021-01" db="EMBL/GenBank/DDBJ databases">
        <title>WGS of actinomycetes isolated from Thailand.</title>
        <authorList>
            <person name="Thawai C."/>
        </authorList>
    </citation>
    <scope>NUCLEOTIDE SEQUENCE</scope>
    <source>
        <strain evidence="1">RCU-197</strain>
    </source>
</reference>